<keyword evidence="3" id="KW-0813">Transport</keyword>
<evidence type="ECO:0000256" key="3">
    <source>
        <dbReference type="ARBA" id="ARBA00022448"/>
    </source>
</evidence>
<keyword evidence="7 8" id="KW-0472">Membrane</keyword>
<feature type="transmembrane region" description="Helical" evidence="8">
    <location>
        <begin position="280"/>
        <end position="303"/>
    </location>
</feature>
<gene>
    <name evidence="9" type="ORF">sL5_03580</name>
</gene>
<feature type="transmembrane region" description="Helical" evidence="8">
    <location>
        <begin position="64"/>
        <end position="85"/>
    </location>
</feature>
<name>A0A8J3HUY2_9RICK</name>
<comment type="caution">
    <text evidence="9">The sequence shown here is derived from an EMBL/GenBank/DDBJ whole genome shotgun (WGS) entry which is preliminary data.</text>
</comment>
<evidence type="ECO:0000256" key="7">
    <source>
        <dbReference type="ARBA" id="ARBA00023136"/>
    </source>
</evidence>
<sequence>MFTALLLKVLPLYITMLIGYIAGKYLKADRNSISHILFYVMSPLVVLNGISTTELNIQVISLPILIWFIGSTISLIVYCGSALLYKDNTRNILAFSSGSTSMGYFGLPVAIALFDEKTIAIYIVCYVGMLLFENSIGFYIAANGIYTAKECLIKLAKIPSSYAMIAGLVMHCFDFSMPDFLFDFMTNIRSTFMILGTMLLGICVSNIKSFNIDWKLVFVTVITKYVFWPLVVLGLILLDKATLKLYSNNIYKALILLAVVPISGSGIIIANVLNYQPDRITIVLLISSIIGLFYVPLMISLLLY</sequence>
<dbReference type="InterPro" id="IPR038770">
    <property type="entry name" value="Na+/solute_symporter_sf"/>
</dbReference>
<evidence type="ECO:0000313" key="9">
    <source>
        <dbReference type="EMBL" id="GHM59365.1"/>
    </source>
</evidence>
<comment type="subcellular location">
    <subcellularLocation>
        <location evidence="1">Cell membrane</location>
        <topology evidence="1">Multi-pass membrane protein</topology>
    </subcellularLocation>
</comment>
<feature type="transmembrane region" description="Helical" evidence="8">
    <location>
        <begin position="250"/>
        <end position="273"/>
    </location>
</feature>
<protein>
    <submittedName>
        <fullName evidence="9">Permease</fullName>
    </submittedName>
</protein>
<dbReference type="PANTHER" id="PTHR36838:SF1">
    <property type="entry name" value="SLR1864 PROTEIN"/>
    <property type="match status" value="1"/>
</dbReference>
<evidence type="ECO:0000256" key="4">
    <source>
        <dbReference type="ARBA" id="ARBA00022475"/>
    </source>
</evidence>
<feature type="transmembrane region" description="Helical" evidence="8">
    <location>
        <begin position="188"/>
        <end position="204"/>
    </location>
</feature>
<organism evidence="9 10">
    <name type="scientific">Candidatus Mesenet longicola</name>
    <dbReference type="NCBI Taxonomy" id="1892558"/>
    <lineage>
        <taxon>Bacteria</taxon>
        <taxon>Pseudomonadati</taxon>
        <taxon>Pseudomonadota</taxon>
        <taxon>Alphaproteobacteria</taxon>
        <taxon>Rickettsiales</taxon>
        <taxon>Anaplasmataceae</taxon>
        <taxon>Candidatus Mesenet</taxon>
    </lineage>
</organism>
<proteinExistence type="inferred from homology"/>
<dbReference type="GO" id="GO:0055085">
    <property type="term" value="P:transmembrane transport"/>
    <property type="evidence" value="ECO:0007669"/>
    <property type="project" value="InterPro"/>
</dbReference>
<feature type="transmembrane region" description="Helical" evidence="8">
    <location>
        <begin position="216"/>
        <end position="238"/>
    </location>
</feature>
<comment type="similarity">
    <text evidence="2">Belongs to the auxin efflux carrier (TC 2.A.69) family.</text>
</comment>
<dbReference type="Gene3D" id="1.20.1530.20">
    <property type="match status" value="1"/>
</dbReference>
<dbReference type="GO" id="GO:0005886">
    <property type="term" value="C:plasma membrane"/>
    <property type="evidence" value="ECO:0007669"/>
    <property type="project" value="UniProtKB-SubCell"/>
</dbReference>
<dbReference type="EMBL" id="BNGU01000010">
    <property type="protein sequence ID" value="GHM59365.1"/>
    <property type="molecule type" value="Genomic_DNA"/>
</dbReference>
<feature type="transmembrane region" description="Helical" evidence="8">
    <location>
        <begin position="6"/>
        <end position="23"/>
    </location>
</feature>
<keyword evidence="6 8" id="KW-1133">Transmembrane helix</keyword>
<evidence type="ECO:0000313" key="10">
    <source>
        <dbReference type="Proteomes" id="UP000637906"/>
    </source>
</evidence>
<evidence type="ECO:0000256" key="2">
    <source>
        <dbReference type="ARBA" id="ARBA00010145"/>
    </source>
</evidence>
<dbReference type="PANTHER" id="PTHR36838">
    <property type="entry name" value="AUXIN EFFLUX CARRIER FAMILY PROTEIN"/>
    <property type="match status" value="1"/>
</dbReference>
<dbReference type="Proteomes" id="UP000637906">
    <property type="component" value="Unassembled WGS sequence"/>
</dbReference>
<feature type="transmembrane region" description="Helical" evidence="8">
    <location>
        <begin position="92"/>
        <end position="113"/>
    </location>
</feature>
<reference evidence="9 10" key="1">
    <citation type="journal article" date="2021" name="Microb. Ecol.">
        <title>Candidatus Mesenet longicola: Novel Endosymbionts of Brontispa longissima that Induce Cytoplasmic Incompatibility.</title>
        <authorList>
            <person name="Takano S."/>
            <person name="Gotoh Y."/>
            <person name="Hayashi T."/>
        </authorList>
    </citation>
    <scope>NUCLEOTIDE SEQUENCE [LARGE SCALE GENOMIC DNA]</scope>
    <source>
        <strain evidence="9">L5</strain>
    </source>
</reference>
<dbReference type="InterPro" id="IPR004776">
    <property type="entry name" value="Mem_transp_PIN-like"/>
</dbReference>
<feature type="transmembrane region" description="Helical" evidence="8">
    <location>
        <begin position="119"/>
        <end position="141"/>
    </location>
</feature>
<evidence type="ECO:0000256" key="1">
    <source>
        <dbReference type="ARBA" id="ARBA00004651"/>
    </source>
</evidence>
<evidence type="ECO:0000256" key="6">
    <source>
        <dbReference type="ARBA" id="ARBA00022989"/>
    </source>
</evidence>
<dbReference type="Pfam" id="PF03547">
    <property type="entry name" value="Mem_trans"/>
    <property type="match status" value="1"/>
</dbReference>
<dbReference type="AlphaFoldDB" id="A0A8J3HUY2"/>
<evidence type="ECO:0000256" key="5">
    <source>
        <dbReference type="ARBA" id="ARBA00022692"/>
    </source>
</evidence>
<keyword evidence="5 8" id="KW-0812">Transmembrane</keyword>
<evidence type="ECO:0000256" key="8">
    <source>
        <dbReference type="SAM" id="Phobius"/>
    </source>
</evidence>
<keyword evidence="10" id="KW-1185">Reference proteome</keyword>
<feature type="transmembrane region" description="Helical" evidence="8">
    <location>
        <begin position="35"/>
        <end position="52"/>
    </location>
</feature>
<keyword evidence="4" id="KW-1003">Cell membrane</keyword>
<accession>A0A8J3HUY2</accession>